<gene>
    <name evidence="1" type="ORF">L1987_58737</name>
</gene>
<comment type="caution">
    <text evidence="1">The sequence shown here is derived from an EMBL/GenBank/DDBJ whole genome shotgun (WGS) entry which is preliminary data.</text>
</comment>
<proteinExistence type="predicted"/>
<evidence type="ECO:0000313" key="2">
    <source>
        <dbReference type="Proteomes" id="UP001056120"/>
    </source>
</evidence>
<name>A0ACB9D3J4_9ASTR</name>
<protein>
    <submittedName>
        <fullName evidence="1">Uncharacterized protein</fullName>
    </submittedName>
</protein>
<accession>A0ACB9D3J4</accession>
<evidence type="ECO:0000313" key="1">
    <source>
        <dbReference type="EMBL" id="KAI3741070.1"/>
    </source>
</evidence>
<dbReference type="EMBL" id="CM042037">
    <property type="protein sequence ID" value="KAI3741070.1"/>
    <property type="molecule type" value="Genomic_DNA"/>
</dbReference>
<organism evidence="1 2">
    <name type="scientific">Smallanthus sonchifolius</name>
    <dbReference type="NCBI Taxonomy" id="185202"/>
    <lineage>
        <taxon>Eukaryota</taxon>
        <taxon>Viridiplantae</taxon>
        <taxon>Streptophyta</taxon>
        <taxon>Embryophyta</taxon>
        <taxon>Tracheophyta</taxon>
        <taxon>Spermatophyta</taxon>
        <taxon>Magnoliopsida</taxon>
        <taxon>eudicotyledons</taxon>
        <taxon>Gunneridae</taxon>
        <taxon>Pentapetalae</taxon>
        <taxon>asterids</taxon>
        <taxon>campanulids</taxon>
        <taxon>Asterales</taxon>
        <taxon>Asteraceae</taxon>
        <taxon>Asteroideae</taxon>
        <taxon>Heliantheae alliance</taxon>
        <taxon>Millerieae</taxon>
        <taxon>Smallanthus</taxon>
    </lineage>
</organism>
<reference evidence="2" key="1">
    <citation type="journal article" date="2022" name="Mol. Ecol. Resour.">
        <title>The genomes of chicory, endive, great burdock and yacon provide insights into Asteraceae palaeo-polyploidization history and plant inulin production.</title>
        <authorList>
            <person name="Fan W."/>
            <person name="Wang S."/>
            <person name="Wang H."/>
            <person name="Wang A."/>
            <person name="Jiang F."/>
            <person name="Liu H."/>
            <person name="Zhao H."/>
            <person name="Xu D."/>
            <person name="Zhang Y."/>
        </authorList>
    </citation>
    <scope>NUCLEOTIDE SEQUENCE [LARGE SCALE GENOMIC DNA]</scope>
    <source>
        <strain evidence="2">cv. Yunnan</strain>
    </source>
</reference>
<reference evidence="1 2" key="2">
    <citation type="journal article" date="2022" name="Mol. Ecol. Resour.">
        <title>The genomes of chicory, endive, great burdock and yacon provide insights into Asteraceae paleo-polyploidization history and plant inulin production.</title>
        <authorList>
            <person name="Fan W."/>
            <person name="Wang S."/>
            <person name="Wang H."/>
            <person name="Wang A."/>
            <person name="Jiang F."/>
            <person name="Liu H."/>
            <person name="Zhao H."/>
            <person name="Xu D."/>
            <person name="Zhang Y."/>
        </authorList>
    </citation>
    <scope>NUCLEOTIDE SEQUENCE [LARGE SCALE GENOMIC DNA]</scope>
    <source>
        <strain evidence="2">cv. Yunnan</strain>
        <tissue evidence="1">Leaves</tissue>
    </source>
</reference>
<keyword evidence="2" id="KW-1185">Reference proteome</keyword>
<dbReference type="Proteomes" id="UP001056120">
    <property type="component" value="Linkage Group LG20"/>
</dbReference>
<sequence length="285" mass="31115">MEFSFTCQARLILLFQILCFTAAQRNRGFPITRCQKTTTNTVYLTNVQTALASVSSAVATHYGFNKTSVGASPNTVTAAALCRGDIGLETCKDCISNSRVLLQQNCSNQTEALIWSWNCSLLYSNRTYTSTFYNRPYAKLLSYVNASNVDAFGMALRNLAGSLRTEAAGGNSLRKFATGDAVFGPDSSKIYALMQCAPDLSSFDCNSCLSVVFREAQGCCDSDIDVAVYYTSCFVRYSNVLFYNDPPTISLPAISPSSTSSPATQGNISRLRGLTKYSRWSKEVC</sequence>